<feature type="transmembrane region" description="Helical" evidence="1">
    <location>
        <begin position="45"/>
        <end position="67"/>
    </location>
</feature>
<dbReference type="STRING" id="985053.VMUT_2289"/>
<dbReference type="RefSeq" id="WP_013605643.1">
    <property type="nucleotide sequence ID" value="NC_015151.1"/>
</dbReference>
<name>F0QXZ6_VULM7</name>
<dbReference type="KEGG" id="vmo:VMUT_2289"/>
<keyword evidence="1" id="KW-0472">Membrane</keyword>
<feature type="transmembrane region" description="Helical" evidence="1">
    <location>
        <begin position="99"/>
        <end position="118"/>
    </location>
</feature>
<sequence length="153" mass="16186">MLLVIGFVNMGVGKNEPRDFGIVLLSGALMETIAMAFVIMEGDVFGATVAAAFVLLLWMLGIGLIVGKNLMAMNHALWFTGIFFALITAELIMLRAVMLSFAIGLLPIITILLAAAHYMNKPVIGKVAGVISIIDGFAFFILAFAGAVGIVLP</sequence>
<dbReference type="AlphaFoldDB" id="F0QXZ6"/>
<organism evidence="2 3">
    <name type="scientific">Vulcanisaeta moutnovskia (strain 768-28)</name>
    <dbReference type="NCBI Taxonomy" id="985053"/>
    <lineage>
        <taxon>Archaea</taxon>
        <taxon>Thermoproteota</taxon>
        <taxon>Thermoprotei</taxon>
        <taxon>Thermoproteales</taxon>
        <taxon>Thermoproteaceae</taxon>
        <taxon>Vulcanisaeta</taxon>
    </lineage>
</organism>
<evidence type="ECO:0000256" key="1">
    <source>
        <dbReference type="SAM" id="Phobius"/>
    </source>
</evidence>
<dbReference type="GeneID" id="10289941"/>
<reference evidence="2 3" key="1">
    <citation type="journal article" date="2011" name="J. Bacteriol.">
        <title>Complete genome sequence of 'Vulcanisaeta moutnovskia' strain 768-28, a novel member of the hyperthermophilic crenarchaeal genus vulcanisaeta.</title>
        <authorList>
            <person name="Gumerov V.M."/>
            <person name="Mardanov A.V."/>
            <person name="Beletsky A.V."/>
            <person name="Prokofeva M.I."/>
            <person name="Bonch-Osmolovskaya E.A."/>
            <person name="Ravin N.V."/>
            <person name="Skryabin K.G."/>
        </authorList>
    </citation>
    <scope>NUCLEOTIDE SEQUENCE [LARGE SCALE GENOMIC DNA]</scope>
    <source>
        <strain evidence="2 3">768-28</strain>
    </source>
</reference>
<feature type="transmembrane region" description="Helical" evidence="1">
    <location>
        <begin position="76"/>
        <end position="93"/>
    </location>
</feature>
<keyword evidence="1" id="KW-0812">Transmembrane</keyword>
<evidence type="ECO:0000313" key="3">
    <source>
        <dbReference type="Proteomes" id="UP000007485"/>
    </source>
</evidence>
<keyword evidence="3" id="KW-1185">Reference proteome</keyword>
<feature type="transmembrane region" description="Helical" evidence="1">
    <location>
        <begin position="20"/>
        <end position="39"/>
    </location>
</feature>
<protein>
    <submittedName>
        <fullName evidence="2">Uncharacterized protein</fullName>
    </submittedName>
</protein>
<accession>F0QXZ6</accession>
<evidence type="ECO:0000313" key="2">
    <source>
        <dbReference type="EMBL" id="ADY02482.1"/>
    </source>
</evidence>
<dbReference type="eggNOG" id="arCOG13916">
    <property type="taxonomic scope" value="Archaea"/>
</dbReference>
<dbReference type="EMBL" id="CP002529">
    <property type="protein sequence ID" value="ADY02482.1"/>
    <property type="molecule type" value="Genomic_DNA"/>
</dbReference>
<dbReference type="Proteomes" id="UP000007485">
    <property type="component" value="Chromosome"/>
</dbReference>
<dbReference type="HOGENOM" id="CLU_130314_0_0_2"/>
<dbReference type="OrthoDB" id="28838at2157"/>
<gene>
    <name evidence="2" type="ordered locus">VMUT_2289</name>
</gene>
<keyword evidence="1" id="KW-1133">Transmembrane helix</keyword>
<proteinExistence type="predicted"/>
<feature type="transmembrane region" description="Helical" evidence="1">
    <location>
        <begin position="130"/>
        <end position="152"/>
    </location>
</feature>